<dbReference type="InterPro" id="IPR024079">
    <property type="entry name" value="MetalloPept_cat_dom_sf"/>
</dbReference>
<dbReference type="GO" id="GO:0004222">
    <property type="term" value="F:metalloendopeptidase activity"/>
    <property type="evidence" value="ECO:0007669"/>
    <property type="project" value="UniProtKB-UniRule"/>
</dbReference>
<dbReference type="PANTHER" id="PTHR10127:SF850">
    <property type="entry name" value="METALLOENDOPEPTIDASE"/>
    <property type="match status" value="1"/>
</dbReference>
<sequence>MIKKALPVLLVLGAVISYLLWPRSSENSEVPHPTSTIEKQEPQDAQTPSDSEPGAVFSAFEIKTVQTVSESVPFEEPSSPHDEPAAKSEVTYVVEDGVAVVNEDIVIGVPRSAKARGSVVLESVQLWEGGVVPFHIQGDVPNKSEIIQAIAEFVETPIKFVPYTNQEDVLVFEAGAGCKSYLGKVGGKQPLWISGGCGVTEITHEIMHALGFIHEQNRTDRDRFVEVVWDNIHEKYKHNFELFPASLMVLSGAAAFDFESVMLYQPTAFSKNGEVTIRSKTESLLAPSAALSAGDIQRLVHVYGRN</sequence>
<evidence type="ECO:0000259" key="3">
    <source>
        <dbReference type="PROSITE" id="PS51864"/>
    </source>
</evidence>
<dbReference type="GO" id="GO:0006508">
    <property type="term" value="P:proteolysis"/>
    <property type="evidence" value="ECO:0007669"/>
    <property type="project" value="UniProtKB-KW"/>
</dbReference>
<keyword evidence="5" id="KW-1185">Reference proteome</keyword>
<comment type="caution">
    <text evidence="1">Lacks conserved residue(s) required for the propagation of feature annotation.</text>
</comment>
<feature type="binding site" evidence="1">
    <location>
        <position position="214"/>
    </location>
    <ligand>
        <name>Zn(2+)</name>
        <dbReference type="ChEBI" id="CHEBI:29105"/>
        <note>catalytic</note>
    </ligand>
</feature>
<feature type="binding site" evidence="1">
    <location>
        <position position="208"/>
    </location>
    <ligand>
        <name>Zn(2+)</name>
        <dbReference type="ChEBI" id="CHEBI:29105"/>
        <note>catalytic</note>
    </ligand>
</feature>
<dbReference type="PROSITE" id="PS51864">
    <property type="entry name" value="ASTACIN"/>
    <property type="match status" value="1"/>
</dbReference>
<evidence type="ECO:0000313" key="4">
    <source>
        <dbReference type="EMBL" id="CAE77737.1"/>
    </source>
</evidence>
<dbReference type="InterPro" id="IPR034035">
    <property type="entry name" value="Astacin-like_dom"/>
</dbReference>
<comment type="cofactor">
    <cofactor evidence="1">
        <name>Zn(2+)</name>
        <dbReference type="ChEBI" id="CHEBI:29105"/>
    </cofactor>
    <text evidence="1">Binds 1 zinc ion per subunit.</text>
</comment>
<dbReference type="InterPro" id="IPR001506">
    <property type="entry name" value="Peptidase_M12A"/>
</dbReference>
<dbReference type="GeneID" id="93011208"/>
<protein>
    <recommendedName>
        <fullName evidence="3">Peptidase M12A domain-containing protein</fullName>
    </recommendedName>
</protein>
<keyword evidence="1" id="KW-0862">Zinc</keyword>
<dbReference type="Pfam" id="PF01400">
    <property type="entry name" value="Astacin"/>
    <property type="match status" value="1"/>
</dbReference>
<dbReference type="SMART" id="SM00235">
    <property type="entry name" value="ZnMc"/>
    <property type="match status" value="1"/>
</dbReference>
<dbReference type="PRINTS" id="PR00480">
    <property type="entry name" value="ASTACIN"/>
</dbReference>
<organism evidence="4 5">
    <name type="scientific">Bdellovibrio bacteriovorus (strain ATCC 15356 / DSM 50701 / NCIMB 9529 / HD100)</name>
    <dbReference type="NCBI Taxonomy" id="264462"/>
    <lineage>
        <taxon>Bacteria</taxon>
        <taxon>Pseudomonadati</taxon>
        <taxon>Bdellovibrionota</taxon>
        <taxon>Bdellovibrionia</taxon>
        <taxon>Bdellovibrionales</taxon>
        <taxon>Pseudobdellovibrionaceae</taxon>
        <taxon>Bdellovibrio</taxon>
    </lineage>
</organism>
<reference evidence="4 5" key="1">
    <citation type="journal article" date="2004" name="Science">
        <title>A predator unmasked: life cycle of Bdellovibrio bacteriovorus from a genomic perspective.</title>
        <authorList>
            <person name="Rendulic S."/>
            <person name="Jagtap P."/>
            <person name="Rosinus A."/>
            <person name="Eppinger M."/>
            <person name="Baar C."/>
            <person name="Lanz C."/>
            <person name="Keller H."/>
            <person name="Lambert C."/>
            <person name="Evans K.J."/>
            <person name="Goesmann A."/>
            <person name="Meyer F."/>
            <person name="Sockett R.E."/>
            <person name="Schuster S.C."/>
        </authorList>
    </citation>
    <scope>NUCLEOTIDE SEQUENCE [LARGE SCALE GENOMIC DNA]</scope>
    <source>
        <strain evidence="5">ATCC 15356 / DSM 50701 / NCIMB 9529 / HD100</strain>
    </source>
</reference>
<evidence type="ECO:0000256" key="1">
    <source>
        <dbReference type="PROSITE-ProRule" id="PRU01211"/>
    </source>
</evidence>
<dbReference type="STRING" id="264462.Bd0056"/>
<keyword evidence="1" id="KW-0645">Protease</keyword>
<gene>
    <name evidence="4" type="ordered locus">Bd0056</name>
</gene>
<feature type="region of interest" description="Disordered" evidence="2">
    <location>
        <begin position="27"/>
        <end position="53"/>
    </location>
</feature>
<proteinExistence type="predicted"/>
<dbReference type="SUPFAM" id="SSF55486">
    <property type="entry name" value="Metalloproteases ('zincins'), catalytic domain"/>
    <property type="match status" value="1"/>
</dbReference>
<dbReference type="eggNOG" id="COG3170">
    <property type="taxonomic scope" value="Bacteria"/>
</dbReference>
<dbReference type="KEGG" id="bba:Bd0056"/>
<feature type="active site" evidence="1">
    <location>
        <position position="205"/>
    </location>
</feature>
<dbReference type="RefSeq" id="WP_011162678.1">
    <property type="nucleotide sequence ID" value="NC_005363.1"/>
</dbReference>
<dbReference type="PANTHER" id="PTHR10127">
    <property type="entry name" value="DISCOIDIN, CUB, EGF, LAMININ , AND ZINC METALLOPROTEASE DOMAIN CONTAINING"/>
    <property type="match status" value="1"/>
</dbReference>
<evidence type="ECO:0000313" key="5">
    <source>
        <dbReference type="Proteomes" id="UP000008080"/>
    </source>
</evidence>
<keyword evidence="1" id="KW-0479">Metal-binding</keyword>
<dbReference type="EMBL" id="BX842646">
    <property type="protein sequence ID" value="CAE77737.1"/>
    <property type="molecule type" value="Genomic_DNA"/>
</dbReference>
<feature type="domain" description="Peptidase M12A" evidence="3">
    <location>
        <begin position="118"/>
        <end position="306"/>
    </location>
</feature>
<dbReference type="HOGENOM" id="CLU_908105_0_0_7"/>
<dbReference type="CDD" id="cd04280">
    <property type="entry name" value="ZnMc_astacin_like"/>
    <property type="match status" value="1"/>
</dbReference>
<dbReference type="InterPro" id="IPR006026">
    <property type="entry name" value="Peptidase_Metallo"/>
</dbReference>
<keyword evidence="1" id="KW-0378">Hydrolase</keyword>
<dbReference type="GO" id="GO:0008270">
    <property type="term" value="F:zinc ion binding"/>
    <property type="evidence" value="ECO:0007669"/>
    <property type="project" value="UniProtKB-UniRule"/>
</dbReference>
<name>Q6MRM0_BDEBA</name>
<dbReference type="AlphaFoldDB" id="Q6MRM0"/>
<feature type="binding site" evidence="1">
    <location>
        <position position="204"/>
    </location>
    <ligand>
        <name>Zn(2+)</name>
        <dbReference type="ChEBI" id="CHEBI:29105"/>
        <note>catalytic</note>
    </ligand>
</feature>
<feature type="compositionally biased region" description="Polar residues" evidence="2">
    <location>
        <begin position="27"/>
        <end position="50"/>
    </location>
</feature>
<keyword evidence="1" id="KW-0482">Metalloprotease</keyword>
<dbReference type="Gene3D" id="3.40.390.10">
    <property type="entry name" value="Collagenase (Catalytic Domain)"/>
    <property type="match status" value="1"/>
</dbReference>
<dbReference type="Proteomes" id="UP000008080">
    <property type="component" value="Chromosome"/>
</dbReference>
<accession>Q6MRM0</accession>
<evidence type="ECO:0000256" key="2">
    <source>
        <dbReference type="SAM" id="MobiDB-lite"/>
    </source>
</evidence>